<dbReference type="Gramene" id="CDF32668">
    <property type="protein sequence ID" value="CDF32668"/>
    <property type="gene ID" value="CHC_T00008608001"/>
</dbReference>
<evidence type="ECO:0000313" key="6">
    <source>
        <dbReference type="EMBL" id="CDF32668.1"/>
    </source>
</evidence>
<reference evidence="7" key="1">
    <citation type="journal article" date="2013" name="Proc. Natl. Acad. Sci. U.S.A.">
        <title>Genome structure and metabolic features in the red seaweed Chondrus crispus shed light on evolution of the Archaeplastida.</title>
        <authorList>
            <person name="Collen J."/>
            <person name="Porcel B."/>
            <person name="Carre W."/>
            <person name="Ball S.G."/>
            <person name="Chaparro C."/>
            <person name="Tonon T."/>
            <person name="Barbeyron T."/>
            <person name="Michel G."/>
            <person name="Noel B."/>
            <person name="Valentin K."/>
            <person name="Elias M."/>
            <person name="Artiguenave F."/>
            <person name="Arun A."/>
            <person name="Aury J.M."/>
            <person name="Barbosa-Neto J.F."/>
            <person name="Bothwell J.H."/>
            <person name="Bouget F.Y."/>
            <person name="Brillet L."/>
            <person name="Cabello-Hurtado F."/>
            <person name="Capella-Gutierrez S."/>
            <person name="Charrier B."/>
            <person name="Cladiere L."/>
            <person name="Cock J.M."/>
            <person name="Coelho S.M."/>
            <person name="Colleoni C."/>
            <person name="Czjzek M."/>
            <person name="Da Silva C."/>
            <person name="Delage L."/>
            <person name="Denoeud F."/>
            <person name="Deschamps P."/>
            <person name="Dittami S.M."/>
            <person name="Gabaldon T."/>
            <person name="Gachon C.M."/>
            <person name="Groisillier A."/>
            <person name="Herve C."/>
            <person name="Jabbari K."/>
            <person name="Katinka M."/>
            <person name="Kloareg B."/>
            <person name="Kowalczyk N."/>
            <person name="Labadie K."/>
            <person name="Leblanc C."/>
            <person name="Lopez P.J."/>
            <person name="McLachlan D.H."/>
            <person name="Meslet-Cladiere L."/>
            <person name="Moustafa A."/>
            <person name="Nehr Z."/>
            <person name="Nyvall Collen P."/>
            <person name="Panaud O."/>
            <person name="Partensky F."/>
            <person name="Poulain J."/>
            <person name="Rensing S.A."/>
            <person name="Rousvoal S."/>
            <person name="Samson G."/>
            <person name="Symeonidi A."/>
            <person name="Weissenbach J."/>
            <person name="Zambounis A."/>
            <person name="Wincker P."/>
            <person name="Boyen C."/>
        </authorList>
    </citation>
    <scope>NUCLEOTIDE SEQUENCE [LARGE SCALE GENOMIC DNA]</scope>
    <source>
        <strain evidence="7">cv. Stackhouse</strain>
    </source>
</reference>
<dbReference type="GO" id="GO:0000981">
    <property type="term" value="F:DNA-binding transcription factor activity, RNA polymerase II-specific"/>
    <property type="evidence" value="ECO:0007669"/>
    <property type="project" value="TreeGrafter"/>
</dbReference>
<dbReference type="InterPro" id="IPR009057">
    <property type="entry name" value="Homeodomain-like_sf"/>
</dbReference>
<protein>
    <submittedName>
        <fullName evidence="6">MYB-related protein</fullName>
    </submittedName>
</protein>
<dbReference type="Pfam" id="PF00249">
    <property type="entry name" value="Myb_DNA-binding"/>
    <property type="match status" value="2"/>
</dbReference>
<feature type="domain" description="Myb-like" evidence="4">
    <location>
        <begin position="211"/>
        <end position="261"/>
    </location>
</feature>
<feature type="domain" description="HTH myb-type" evidence="5">
    <location>
        <begin position="159"/>
        <end position="214"/>
    </location>
</feature>
<evidence type="ECO:0000256" key="2">
    <source>
        <dbReference type="ARBA" id="ARBA00023125"/>
    </source>
</evidence>
<dbReference type="PANTHER" id="PTHR45614:SF25">
    <property type="entry name" value="MYB PROTEIN"/>
    <property type="match status" value="1"/>
</dbReference>
<keyword evidence="7" id="KW-1185">Reference proteome</keyword>
<dbReference type="Gene3D" id="1.10.10.60">
    <property type="entry name" value="Homeodomain-like"/>
    <property type="match status" value="2"/>
</dbReference>
<evidence type="ECO:0000256" key="3">
    <source>
        <dbReference type="SAM" id="MobiDB-lite"/>
    </source>
</evidence>
<dbReference type="SUPFAM" id="SSF46689">
    <property type="entry name" value="Homeodomain-like"/>
    <property type="match status" value="1"/>
</dbReference>
<evidence type="ECO:0000256" key="1">
    <source>
        <dbReference type="ARBA" id="ARBA00022737"/>
    </source>
</evidence>
<feature type="region of interest" description="Disordered" evidence="3">
    <location>
        <begin position="1"/>
        <end position="71"/>
    </location>
</feature>
<name>R7Q471_CHOCR</name>
<dbReference type="InterPro" id="IPR001005">
    <property type="entry name" value="SANT/Myb"/>
</dbReference>
<dbReference type="RefSeq" id="XP_005712439.1">
    <property type="nucleotide sequence ID" value="XM_005712382.1"/>
</dbReference>
<dbReference type="GO" id="GO:0000978">
    <property type="term" value="F:RNA polymerase II cis-regulatory region sequence-specific DNA binding"/>
    <property type="evidence" value="ECO:0007669"/>
    <property type="project" value="TreeGrafter"/>
</dbReference>
<dbReference type="PANTHER" id="PTHR45614">
    <property type="entry name" value="MYB PROTEIN-RELATED"/>
    <property type="match status" value="1"/>
</dbReference>
<feature type="compositionally biased region" description="Basic residues" evidence="3">
    <location>
        <begin position="1"/>
        <end position="17"/>
    </location>
</feature>
<dbReference type="PROSITE" id="PS51294">
    <property type="entry name" value="HTH_MYB"/>
    <property type="match status" value="2"/>
</dbReference>
<dbReference type="InterPro" id="IPR050560">
    <property type="entry name" value="MYB_TF"/>
</dbReference>
<dbReference type="OMA" id="SHEWHQA"/>
<dbReference type="AlphaFoldDB" id="R7Q471"/>
<evidence type="ECO:0000259" key="4">
    <source>
        <dbReference type="PROSITE" id="PS50090"/>
    </source>
</evidence>
<dbReference type="Proteomes" id="UP000012073">
    <property type="component" value="Unassembled WGS sequence"/>
</dbReference>
<feature type="region of interest" description="Disordered" evidence="3">
    <location>
        <begin position="273"/>
        <end position="349"/>
    </location>
</feature>
<keyword evidence="1" id="KW-0677">Repeat</keyword>
<dbReference type="OrthoDB" id="5461at2759"/>
<feature type="compositionally biased region" description="Pro residues" evidence="3">
    <location>
        <begin position="58"/>
        <end position="71"/>
    </location>
</feature>
<dbReference type="GO" id="GO:0005634">
    <property type="term" value="C:nucleus"/>
    <property type="evidence" value="ECO:0007669"/>
    <property type="project" value="TreeGrafter"/>
</dbReference>
<accession>R7Q471</accession>
<dbReference type="PROSITE" id="PS50090">
    <property type="entry name" value="MYB_LIKE"/>
    <property type="match status" value="2"/>
</dbReference>
<feature type="domain" description="HTH myb-type" evidence="5">
    <location>
        <begin position="219"/>
        <end position="265"/>
    </location>
</feature>
<feature type="compositionally biased region" description="Basic and acidic residues" evidence="3">
    <location>
        <begin position="273"/>
        <end position="291"/>
    </location>
</feature>
<dbReference type="EMBL" id="HG001531">
    <property type="protein sequence ID" value="CDF32668.1"/>
    <property type="molecule type" value="Genomic_DNA"/>
</dbReference>
<feature type="domain" description="Myb-like" evidence="4">
    <location>
        <begin position="159"/>
        <end position="210"/>
    </location>
</feature>
<dbReference type="InterPro" id="IPR017930">
    <property type="entry name" value="Myb_dom"/>
</dbReference>
<evidence type="ECO:0000313" key="7">
    <source>
        <dbReference type="Proteomes" id="UP000012073"/>
    </source>
</evidence>
<dbReference type="GeneID" id="17320147"/>
<dbReference type="FunFam" id="1.10.10.60:FF:000010">
    <property type="entry name" value="Transcriptional activator Myb isoform A"/>
    <property type="match status" value="1"/>
</dbReference>
<keyword evidence="2" id="KW-0238">DNA-binding</keyword>
<evidence type="ECO:0000259" key="5">
    <source>
        <dbReference type="PROSITE" id="PS51294"/>
    </source>
</evidence>
<dbReference type="KEGG" id="ccp:CHC_T00008608001"/>
<proteinExistence type="predicted"/>
<dbReference type="SMART" id="SM00717">
    <property type="entry name" value="SANT"/>
    <property type="match status" value="2"/>
</dbReference>
<organism evidence="6 7">
    <name type="scientific">Chondrus crispus</name>
    <name type="common">Carrageen Irish moss</name>
    <name type="synonym">Polymorpha crispa</name>
    <dbReference type="NCBI Taxonomy" id="2769"/>
    <lineage>
        <taxon>Eukaryota</taxon>
        <taxon>Rhodophyta</taxon>
        <taxon>Florideophyceae</taxon>
        <taxon>Rhodymeniophycidae</taxon>
        <taxon>Gigartinales</taxon>
        <taxon>Gigartinaceae</taxon>
        <taxon>Chondrus</taxon>
    </lineage>
</organism>
<gene>
    <name evidence="6" type="ORF">CHC_T00008608001</name>
</gene>
<dbReference type="CDD" id="cd00167">
    <property type="entry name" value="SANT"/>
    <property type="match status" value="2"/>
</dbReference>
<feature type="compositionally biased region" description="Low complexity" evidence="3">
    <location>
        <begin position="293"/>
        <end position="316"/>
    </location>
</feature>
<sequence>MSYPHPQHHLQPHHPTPHHLQPQTPSAPPTHPHHFSPALSQPQHHPLRLNLSGHPSSTPSPFPMYVAGPPPPPHYATPPHLLPPHTIIPFASMQYPTGPAPASAQHPIHPHMVNMHSFPPESAQIPMQFYTTTAAAAAAATAPGSAAPRGAGANGLATAVRKVKGPWRPEEDRILTDLVGKMGARRWTVIASHIVGRTGKQARERWLNQLSPDLTKRGWTAEEDQIVMEAHARLGNRWSEIAKLLKGRTDNATKNRFNTTIRRQISELGEQARKELAGSGATEDKKAKEEETSAATVTTSTSGGSSGGSRSVWSEGEGVGQGRKRKLESGGTTQLARMNQRAKIMTASS</sequence>